<comment type="caution">
    <text evidence="3">The sequence shown here is derived from an EMBL/GenBank/DDBJ whole genome shotgun (WGS) entry which is preliminary data.</text>
</comment>
<dbReference type="AlphaFoldDB" id="A0A3N1HN78"/>
<sequence>MVHNRDVHLIAELEADPAEVPRARRLLGERLVAWRVDEDSADTVLLLFSELVTNAVRHGEPPVQVHAGVDDGVFRVEVDDGSDVPVAPQEPDVDDVGGRGLQLVEMLSTAWGSRRSTTRPAGRRPGKCVWFELALAAS</sequence>
<dbReference type="InterPro" id="IPR036890">
    <property type="entry name" value="HATPase_C_sf"/>
</dbReference>
<dbReference type="GO" id="GO:0004674">
    <property type="term" value="F:protein serine/threonine kinase activity"/>
    <property type="evidence" value="ECO:0007669"/>
    <property type="project" value="UniProtKB-KW"/>
</dbReference>
<evidence type="ECO:0000256" key="1">
    <source>
        <dbReference type="ARBA" id="ARBA00022527"/>
    </source>
</evidence>
<protein>
    <submittedName>
        <fullName evidence="3">Histidine kinase-like protein</fullName>
    </submittedName>
</protein>
<evidence type="ECO:0000313" key="4">
    <source>
        <dbReference type="Proteomes" id="UP000276232"/>
    </source>
</evidence>
<keyword evidence="3" id="KW-0808">Transferase</keyword>
<accession>A0A3N1HN78</accession>
<dbReference type="SUPFAM" id="SSF55874">
    <property type="entry name" value="ATPase domain of HSP90 chaperone/DNA topoisomerase II/histidine kinase"/>
    <property type="match status" value="1"/>
</dbReference>
<dbReference type="Gene3D" id="3.30.565.10">
    <property type="entry name" value="Histidine kinase-like ATPase, C-terminal domain"/>
    <property type="match status" value="1"/>
</dbReference>
<dbReference type="InterPro" id="IPR003594">
    <property type="entry name" value="HATPase_dom"/>
</dbReference>
<keyword evidence="3" id="KW-0418">Kinase</keyword>
<dbReference type="Proteomes" id="UP000276232">
    <property type="component" value="Unassembled WGS sequence"/>
</dbReference>
<dbReference type="PANTHER" id="PTHR35526">
    <property type="entry name" value="ANTI-SIGMA-F FACTOR RSBW-RELATED"/>
    <property type="match status" value="1"/>
</dbReference>
<dbReference type="CDD" id="cd16936">
    <property type="entry name" value="HATPase_RsbW-like"/>
    <property type="match status" value="1"/>
</dbReference>
<evidence type="ECO:0000259" key="2">
    <source>
        <dbReference type="Pfam" id="PF13581"/>
    </source>
</evidence>
<dbReference type="InParanoid" id="A0A3N1HN78"/>
<dbReference type="PANTHER" id="PTHR35526:SF3">
    <property type="entry name" value="ANTI-SIGMA-F FACTOR RSBW"/>
    <property type="match status" value="1"/>
</dbReference>
<keyword evidence="4" id="KW-1185">Reference proteome</keyword>
<feature type="domain" description="Histidine kinase/HSP90-like ATPase" evidence="2">
    <location>
        <begin position="13"/>
        <end position="115"/>
    </location>
</feature>
<dbReference type="Pfam" id="PF13581">
    <property type="entry name" value="HATPase_c_2"/>
    <property type="match status" value="1"/>
</dbReference>
<keyword evidence="1" id="KW-0723">Serine/threonine-protein kinase</keyword>
<proteinExistence type="predicted"/>
<name>A0A3N1HN78_9ACTN</name>
<reference evidence="3 4" key="1">
    <citation type="journal article" date="2015" name="Stand. Genomic Sci.">
        <title>Genomic Encyclopedia of Bacterial and Archaeal Type Strains, Phase III: the genomes of soil and plant-associated and newly described type strains.</title>
        <authorList>
            <person name="Whitman W.B."/>
            <person name="Woyke T."/>
            <person name="Klenk H.P."/>
            <person name="Zhou Y."/>
            <person name="Lilburn T.G."/>
            <person name="Beck B.J."/>
            <person name="De Vos P."/>
            <person name="Vandamme P."/>
            <person name="Eisen J.A."/>
            <person name="Garrity G."/>
            <person name="Hugenholtz P."/>
            <person name="Kyrpides N.C."/>
        </authorList>
    </citation>
    <scope>NUCLEOTIDE SEQUENCE [LARGE SCALE GENOMIC DNA]</scope>
    <source>
        <strain evidence="3 4">CECT 7306</strain>
    </source>
</reference>
<gene>
    <name evidence="3" type="ORF">EDC03_1522</name>
</gene>
<dbReference type="EMBL" id="RJKN01000003">
    <property type="protein sequence ID" value="ROP43925.1"/>
    <property type="molecule type" value="Genomic_DNA"/>
</dbReference>
<organism evidence="3 4">
    <name type="scientific">Pseudokineococcus lusitanus</name>
    <dbReference type="NCBI Taxonomy" id="763993"/>
    <lineage>
        <taxon>Bacteria</taxon>
        <taxon>Bacillati</taxon>
        <taxon>Actinomycetota</taxon>
        <taxon>Actinomycetes</taxon>
        <taxon>Kineosporiales</taxon>
        <taxon>Kineosporiaceae</taxon>
        <taxon>Pseudokineococcus</taxon>
    </lineage>
</organism>
<dbReference type="InterPro" id="IPR050267">
    <property type="entry name" value="Anti-sigma-factor_SerPK"/>
</dbReference>
<evidence type="ECO:0000313" key="3">
    <source>
        <dbReference type="EMBL" id="ROP43925.1"/>
    </source>
</evidence>